<accession>A0A6A0A1Q9</accession>
<gene>
    <name evidence="1" type="ORF">HaLaN_23114</name>
</gene>
<dbReference type="AlphaFoldDB" id="A0A6A0A1Q9"/>
<reference evidence="1 2" key="1">
    <citation type="submission" date="2020-02" db="EMBL/GenBank/DDBJ databases">
        <title>Draft genome sequence of Haematococcus lacustris strain NIES-144.</title>
        <authorList>
            <person name="Morimoto D."/>
            <person name="Nakagawa S."/>
            <person name="Yoshida T."/>
            <person name="Sawayama S."/>
        </authorList>
    </citation>
    <scope>NUCLEOTIDE SEQUENCE [LARGE SCALE GENOMIC DNA]</scope>
    <source>
        <strain evidence="1 2">NIES-144</strain>
    </source>
</reference>
<dbReference type="EMBL" id="BLLF01002745">
    <property type="protein sequence ID" value="GFH25188.1"/>
    <property type="molecule type" value="Genomic_DNA"/>
</dbReference>
<proteinExistence type="predicted"/>
<sequence length="165" mass="17358">MGHMGMGVVRWDSRTPPQAGLRWRAGREGNVFACEQPGLLETVWASGSGSVEVAVRQRGNGSLATAVRQRGNGSVAMAAWQQQCGSMAAWQQQCGSMAVFVDVSHWRMPCDGADEFGTSRTTGATCSRAGQRGGPVSAVQWQLAGWLGGEGHRGARAVCNHAVSG</sequence>
<comment type="caution">
    <text evidence="1">The sequence shown here is derived from an EMBL/GenBank/DDBJ whole genome shotgun (WGS) entry which is preliminary data.</text>
</comment>
<organism evidence="1 2">
    <name type="scientific">Haematococcus lacustris</name>
    <name type="common">Green alga</name>
    <name type="synonym">Haematococcus pluvialis</name>
    <dbReference type="NCBI Taxonomy" id="44745"/>
    <lineage>
        <taxon>Eukaryota</taxon>
        <taxon>Viridiplantae</taxon>
        <taxon>Chlorophyta</taxon>
        <taxon>core chlorophytes</taxon>
        <taxon>Chlorophyceae</taxon>
        <taxon>CS clade</taxon>
        <taxon>Chlamydomonadales</taxon>
        <taxon>Haematococcaceae</taxon>
        <taxon>Haematococcus</taxon>
    </lineage>
</organism>
<name>A0A6A0A1Q9_HAELA</name>
<evidence type="ECO:0000313" key="1">
    <source>
        <dbReference type="EMBL" id="GFH25188.1"/>
    </source>
</evidence>
<dbReference type="Proteomes" id="UP000485058">
    <property type="component" value="Unassembled WGS sequence"/>
</dbReference>
<evidence type="ECO:0000313" key="2">
    <source>
        <dbReference type="Proteomes" id="UP000485058"/>
    </source>
</evidence>
<keyword evidence="2" id="KW-1185">Reference proteome</keyword>
<protein>
    <submittedName>
        <fullName evidence="1">Uncharacterized protein</fullName>
    </submittedName>
</protein>